<gene>
    <name evidence="1" type="ORF">CEXT_305441</name>
</gene>
<keyword evidence="2" id="KW-1185">Reference proteome</keyword>
<dbReference type="EMBL" id="BPLR01021687">
    <property type="protein sequence ID" value="GIX92399.1"/>
    <property type="molecule type" value="Genomic_DNA"/>
</dbReference>
<evidence type="ECO:0000313" key="1">
    <source>
        <dbReference type="EMBL" id="GIX92399.1"/>
    </source>
</evidence>
<dbReference type="AlphaFoldDB" id="A0AAV4P8Z6"/>
<evidence type="ECO:0008006" key="3">
    <source>
        <dbReference type="Google" id="ProtNLM"/>
    </source>
</evidence>
<evidence type="ECO:0000313" key="2">
    <source>
        <dbReference type="Proteomes" id="UP001054945"/>
    </source>
</evidence>
<sequence>MASGIRDDLCFMDWRKGGSPKSSAATFPHQSDPDGLWHPRRPLFYGLARSWLPLNLQRVSISPPKGITFEQVVQHPFCLQRCLRALSSLSRSPPLFMNANGFGKEVDFSETYASEEEVFDGESLVRFPASLNLLPMFIDANEFEKEEDFSETYASEEEAF</sequence>
<dbReference type="Proteomes" id="UP001054945">
    <property type="component" value="Unassembled WGS sequence"/>
</dbReference>
<proteinExistence type="predicted"/>
<organism evidence="1 2">
    <name type="scientific">Caerostris extrusa</name>
    <name type="common">Bark spider</name>
    <name type="synonym">Caerostris bankana</name>
    <dbReference type="NCBI Taxonomy" id="172846"/>
    <lineage>
        <taxon>Eukaryota</taxon>
        <taxon>Metazoa</taxon>
        <taxon>Ecdysozoa</taxon>
        <taxon>Arthropoda</taxon>
        <taxon>Chelicerata</taxon>
        <taxon>Arachnida</taxon>
        <taxon>Araneae</taxon>
        <taxon>Araneomorphae</taxon>
        <taxon>Entelegynae</taxon>
        <taxon>Araneoidea</taxon>
        <taxon>Araneidae</taxon>
        <taxon>Caerostris</taxon>
    </lineage>
</organism>
<protein>
    <recommendedName>
        <fullName evidence="3">AGC-kinase C-terminal domain-containing protein</fullName>
    </recommendedName>
</protein>
<reference evidence="1 2" key="1">
    <citation type="submission" date="2021-06" db="EMBL/GenBank/DDBJ databases">
        <title>Caerostris extrusa draft genome.</title>
        <authorList>
            <person name="Kono N."/>
            <person name="Arakawa K."/>
        </authorList>
    </citation>
    <scope>NUCLEOTIDE SEQUENCE [LARGE SCALE GENOMIC DNA]</scope>
</reference>
<comment type="caution">
    <text evidence="1">The sequence shown here is derived from an EMBL/GenBank/DDBJ whole genome shotgun (WGS) entry which is preliminary data.</text>
</comment>
<name>A0AAV4P8Z6_CAEEX</name>
<accession>A0AAV4P8Z6</accession>